<dbReference type="AlphaFoldDB" id="A0A9D1H914"/>
<feature type="compositionally biased region" description="Polar residues" evidence="1">
    <location>
        <begin position="192"/>
        <end position="202"/>
    </location>
</feature>
<evidence type="ECO:0000256" key="1">
    <source>
        <dbReference type="SAM" id="MobiDB-lite"/>
    </source>
</evidence>
<feature type="transmembrane region" description="Helical" evidence="2">
    <location>
        <begin position="57"/>
        <end position="78"/>
    </location>
</feature>
<feature type="region of interest" description="Disordered" evidence="1">
    <location>
        <begin position="224"/>
        <end position="262"/>
    </location>
</feature>
<comment type="caution">
    <text evidence="3">The sequence shown here is derived from an EMBL/GenBank/DDBJ whole genome shotgun (WGS) entry which is preliminary data.</text>
</comment>
<dbReference type="Proteomes" id="UP000824160">
    <property type="component" value="Unassembled WGS sequence"/>
</dbReference>
<name>A0A9D1H914_9FIRM</name>
<feature type="compositionally biased region" description="Polar residues" evidence="1">
    <location>
        <begin position="234"/>
        <end position="262"/>
    </location>
</feature>
<protein>
    <recommendedName>
        <fullName evidence="5">DUF4367 domain-containing protein</fullName>
    </recommendedName>
</protein>
<feature type="compositionally biased region" description="Polar residues" evidence="1">
    <location>
        <begin position="117"/>
        <end position="130"/>
    </location>
</feature>
<reference evidence="3" key="2">
    <citation type="journal article" date="2021" name="PeerJ">
        <title>Extensive microbial diversity within the chicken gut microbiome revealed by metagenomics and culture.</title>
        <authorList>
            <person name="Gilroy R."/>
            <person name="Ravi A."/>
            <person name="Getino M."/>
            <person name="Pursley I."/>
            <person name="Horton D.L."/>
            <person name="Alikhan N.F."/>
            <person name="Baker D."/>
            <person name="Gharbi K."/>
            <person name="Hall N."/>
            <person name="Watson M."/>
            <person name="Adriaenssens E.M."/>
            <person name="Foster-Nyarko E."/>
            <person name="Jarju S."/>
            <person name="Secka A."/>
            <person name="Antonio M."/>
            <person name="Oren A."/>
            <person name="Chaudhuri R.R."/>
            <person name="La Ragione R."/>
            <person name="Hildebrand F."/>
            <person name="Pallen M.J."/>
        </authorList>
    </citation>
    <scope>NUCLEOTIDE SEQUENCE</scope>
    <source>
        <strain evidence="3">ChiBcec7-5410</strain>
    </source>
</reference>
<evidence type="ECO:0008006" key="5">
    <source>
        <dbReference type="Google" id="ProtNLM"/>
    </source>
</evidence>
<keyword evidence="2" id="KW-0472">Membrane</keyword>
<reference evidence="3" key="1">
    <citation type="submission" date="2020-10" db="EMBL/GenBank/DDBJ databases">
        <authorList>
            <person name="Gilroy R."/>
        </authorList>
    </citation>
    <scope>NUCLEOTIDE SEQUENCE</scope>
    <source>
        <strain evidence="3">ChiBcec7-5410</strain>
    </source>
</reference>
<feature type="region of interest" description="Disordered" evidence="1">
    <location>
        <begin position="102"/>
        <end position="212"/>
    </location>
</feature>
<evidence type="ECO:0000313" key="4">
    <source>
        <dbReference type="Proteomes" id="UP000824160"/>
    </source>
</evidence>
<keyword evidence="2" id="KW-0812">Transmembrane</keyword>
<organism evidence="3 4">
    <name type="scientific">Candidatus Faecivivens stercoripullorum</name>
    <dbReference type="NCBI Taxonomy" id="2840805"/>
    <lineage>
        <taxon>Bacteria</taxon>
        <taxon>Bacillati</taxon>
        <taxon>Bacillota</taxon>
        <taxon>Clostridia</taxon>
        <taxon>Eubacteriales</taxon>
        <taxon>Oscillospiraceae</taxon>
        <taxon>Oscillospiraceae incertae sedis</taxon>
        <taxon>Candidatus Faecivivens</taxon>
    </lineage>
</organism>
<evidence type="ECO:0000256" key="2">
    <source>
        <dbReference type="SAM" id="Phobius"/>
    </source>
</evidence>
<proteinExistence type="predicted"/>
<dbReference type="EMBL" id="DVLW01000195">
    <property type="protein sequence ID" value="HIT94949.1"/>
    <property type="molecule type" value="Genomic_DNA"/>
</dbReference>
<keyword evidence="2" id="KW-1133">Transmembrane helix</keyword>
<accession>A0A9D1H914</accession>
<sequence>MNNYSNHKGKSDCTESEVRRFSSAYKQAMEPITVSPELRERILRLQDKKIQPRWIKIVRTTACAAACLTIVLAARGWLVTESQNLSISNESTASTAAYSGADSSAIAGSPETGSADAGQQSGETSGDGSLSAQSESAEIEEAAQPEEAAAPSSQQADSATASEQTVSPKEKMSSSGTSEPAVESSHTDTDNSKVYSSSTTAGTAGEENDGSSQAAFNSVIPQETSGVTAPASDQPDTAGSVGSHTTAPVSGSGTAVVNPSTSCSSAEDAEAVLGWSIVSPDLTGASLSLIDGSLFQASWENGQCYRMARTSEWGADISGDYDQYPCSVVQTVNNISLTMKGNSEDAYTLLTWTDGEYSYSWSSGDTDTGMTQADAQSFVQSIVINP</sequence>
<evidence type="ECO:0000313" key="3">
    <source>
        <dbReference type="EMBL" id="HIT94949.1"/>
    </source>
</evidence>
<gene>
    <name evidence="3" type="ORF">IAC43_07160</name>
</gene>
<feature type="compositionally biased region" description="Low complexity" evidence="1">
    <location>
        <begin position="145"/>
        <end position="164"/>
    </location>
</feature>